<dbReference type="EMBL" id="JAERQJ010000002">
    <property type="protein sequence ID" value="MBL0683192.1"/>
    <property type="molecule type" value="Genomic_DNA"/>
</dbReference>
<keyword evidence="2" id="KW-1185">Reference proteome</keyword>
<sequence>MIKLQKITYAEDGNRINYEYSVEQHIQKFFDNGQLYYVKYGVDVSEVPDSIAVIPFLSNIMPIAWFVGFDVHVQEVDETFYNSLSSLKEEFNKYHPDKKFKGNLQAEKLVQNTIEGEENCLLFSGGLDSFESYTRNYDLDPYLVSIHGADVEITDTKRWEDFVRYNSEEKIVNNDKLFYIESNLRDFYTYQVELLVDIGWWGKIQHGMALLGVIAPLGYHLGIHKIFIGSSNTEEIDFGWGSSPNIDEKMKWANSMVVHDGYHLRRTDKIDNIVSYSQQNDIHINLRVCYSEHRDGYNCNVCAKCQRTMFGFILSGANPNNFGFRVPDNLYELIFRNFGPNSSMTEGLKYEWKCLQKKAIESTDFFVLQDKNIEQKEIEKFMTLDLDQIINQKSGSRKTKQKLRFIIRNKFPWLRELYRKIRY</sequence>
<comment type="caution">
    <text evidence="1">The sequence shown here is derived from an EMBL/GenBank/DDBJ whole genome shotgun (WGS) entry which is preliminary data.</text>
</comment>
<dbReference type="Proteomes" id="UP000651057">
    <property type="component" value="Unassembled WGS sequence"/>
</dbReference>
<reference evidence="1" key="1">
    <citation type="submission" date="2021-01" db="EMBL/GenBank/DDBJ databases">
        <authorList>
            <person name="Zhong Y.L."/>
        </authorList>
    </citation>
    <scope>NUCLEOTIDE SEQUENCE</scope>
    <source>
        <strain evidence="1">KCTC 23302</strain>
    </source>
</reference>
<dbReference type="AlphaFoldDB" id="A0A936ZPT2"/>
<proteinExistence type="predicted"/>
<dbReference type="RefSeq" id="WP_201917943.1">
    <property type="nucleotide sequence ID" value="NZ_BAABAX010000023.1"/>
</dbReference>
<protein>
    <submittedName>
        <fullName evidence="1">Uncharacterized protein</fullName>
    </submittedName>
</protein>
<evidence type="ECO:0000313" key="1">
    <source>
        <dbReference type="EMBL" id="MBL0683192.1"/>
    </source>
</evidence>
<gene>
    <name evidence="1" type="ORF">JJQ60_06670</name>
</gene>
<accession>A0A936ZPT2</accession>
<organism evidence="1 2">
    <name type="scientific">Aquimarina mytili</name>
    <dbReference type="NCBI Taxonomy" id="874423"/>
    <lineage>
        <taxon>Bacteria</taxon>
        <taxon>Pseudomonadati</taxon>
        <taxon>Bacteroidota</taxon>
        <taxon>Flavobacteriia</taxon>
        <taxon>Flavobacteriales</taxon>
        <taxon>Flavobacteriaceae</taxon>
        <taxon>Aquimarina</taxon>
    </lineage>
</organism>
<name>A0A936ZPT2_9FLAO</name>
<evidence type="ECO:0000313" key="2">
    <source>
        <dbReference type="Proteomes" id="UP000651057"/>
    </source>
</evidence>